<organism evidence="1">
    <name type="scientific">Pseudomonas helleri</name>
    <dbReference type="NCBI Taxonomy" id="1608996"/>
    <lineage>
        <taxon>Bacteria</taxon>
        <taxon>Pseudomonadati</taxon>
        <taxon>Pseudomonadota</taxon>
        <taxon>Gammaproteobacteria</taxon>
        <taxon>Pseudomonadales</taxon>
        <taxon>Pseudomonadaceae</taxon>
        <taxon>Pseudomonas</taxon>
    </lineage>
</organism>
<evidence type="ECO:0000313" key="1">
    <source>
        <dbReference type="EMBL" id="MQT82922.1"/>
    </source>
</evidence>
<protein>
    <submittedName>
        <fullName evidence="1">Uncharacterized protein</fullName>
    </submittedName>
</protein>
<gene>
    <name evidence="1" type="ORF">GHN86_23120</name>
</gene>
<accession>A0A6A7Z0T9</accession>
<proteinExistence type="predicted"/>
<name>A0A6A7Z0T9_9PSED</name>
<sequence length="86" mass="9494">MDQIYIVSGWHDQEGQFQSNEKRLNKMLKDEGWVVKTVTPFSSYGYGYGSVSVASSQVVGHNPNKPSIECSGHDNGFAAIVVLTRD</sequence>
<dbReference type="AlphaFoldDB" id="A0A6A7Z0T9"/>
<reference evidence="1" key="1">
    <citation type="submission" date="2019-10" db="EMBL/GenBank/DDBJ databases">
        <title>Evaluation of single-gene subtyping targets for Pseudomonas.</title>
        <authorList>
            <person name="Reichler S.J."/>
            <person name="Orsi R.H."/>
            <person name="Wiedmann M."/>
            <person name="Martin N.H."/>
            <person name="Murphy S.I."/>
        </authorList>
    </citation>
    <scope>NUCLEOTIDE SEQUENCE</scope>
    <source>
        <strain evidence="1">FSL R10-2339</strain>
    </source>
</reference>
<dbReference type="RefSeq" id="WP_153387397.1">
    <property type="nucleotide sequence ID" value="NZ_WIWC01000126.1"/>
</dbReference>
<comment type="caution">
    <text evidence="1">The sequence shown here is derived from an EMBL/GenBank/DDBJ whole genome shotgun (WGS) entry which is preliminary data.</text>
</comment>
<dbReference type="EMBL" id="WIWC01000126">
    <property type="protein sequence ID" value="MQT82922.1"/>
    <property type="molecule type" value="Genomic_DNA"/>
</dbReference>